<feature type="coiled-coil region" evidence="1">
    <location>
        <begin position="7"/>
        <end position="149"/>
    </location>
</feature>
<dbReference type="AlphaFoldDB" id="A0A8K0GJ74"/>
<keyword evidence="3" id="KW-1185">Reference proteome</keyword>
<comment type="caution">
    <text evidence="2">The sequence shown here is derived from an EMBL/GenBank/DDBJ whole genome shotgun (WGS) entry which is preliminary data.</text>
</comment>
<proteinExistence type="predicted"/>
<accession>A0A8K0GJ74</accession>
<reference evidence="2" key="1">
    <citation type="submission" date="2019-08" db="EMBL/GenBank/DDBJ databases">
        <title>The genome of the North American firefly Photinus pyralis.</title>
        <authorList>
            <consortium name="Photinus pyralis genome working group"/>
            <person name="Fallon T.R."/>
            <person name="Sander Lower S.E."/>
            <person name="Weng J.-K."/>
        </authorList>
    </citation>
    <scope>NUCLEOTIDE SEQUENCE</scope>
    <source>
        <strain evidence="2">TRF0915ILg1</strain>
        <tissue evidence="2">Whole body</tissue>
    </source>
</reference>
<evidence type="ECO:0000313" key="3">
    <source>
        <dbReference type="Proteomes" id="UP000801492"/>
    </source>
</evidence>
<name>A0A8K0GJ74_IGNLU</name>
<gene>
    <name evidence="2" type="ORF">ILUMI_04842</name>
</gene>
<sequence length="162" mass="19445">MPLRNLLSKLTKSLDDFQKVLDHEKENFENRCTSLKEKIAVCEGAIKTYQQKTTGNEEKDIETKNEDLQFELEDVKLKLKKKELKNKELEQDVDELNALLDLYVREAERRDHLEEEWRDKTTKKLRLRINRLEEEMFGKIGEIHNLENTVIELRCELCRKKR</sequence>
<keyword evidence="1" id="KW-0175">Coiled coil</keyword>
<protein>
    <submittedName>
        <fullName evidence="2">Uncharacterized protein</fullName>
    </submittedName>
</protein>
<organism evidence="2 3">
    <name type="scientific">Ignelater luminosus</name>
    <name type="common">Cucubano</name>
    <name type="synonym">Pyrophorus luminosus</name>
    <dbReference type="NCBI Taxonomy" id="2038154"/>
    <lineage>
        <taxon>Eukaryota</taxon>
        <taxon>Metazoa</taxon>
        <taxon>Ecdysozoa</taxon>
        <taxon>Arthropoda</taxon>
        <taxon>Hexapoda</taxon>
        <taxon>Insecta</taxon>
        <taxon>Pterygota</taxon>
        <taxon>Neoptera</taxon>
        <taxon>Endopterygota</taxon>
        <taxon>Coleoptera</taxon>
        <taxon>Polyphaga</taxon>
        <taxon>Elateriformia</taxon>
        <taxon>Elateroidea</taxon>
        <taxon>Elateridae</taxon>
        <taxon>Agrypninae</taxon>
        <taxon>Pyrophorini</taxon>
        <taxon>Ignelater</taxon>
    </lineage>
</organism>
<dbReference type="EMBL" id="VTPC01001697">
    <property type="protein sequence ID" value="KAF2901336.1"/>
    <property type="molecule type" value="Genomic_DNA"/>
</dbReference>
<evidence type="ECO:0000256" key="1">
    <source>
        <dbReference type="SAM" id="Coils"/>
    </source>
</evidence>
<dbReference type="Proteomes" id="UP000801492">
    <property type="component" value="Unassembled WGS sequence"/>
</dbReference>
<evidence type="ECO:0000313" key="2">
    <source>
        <dbReference type="EMBL" id="KAF2901336.1"/>
    </source>
</evidence>